<organism evidence="2 3">
    <name type="scientific">Actinomadura syzygii</name>
    <dbReference type="NCBI Taxonomy" id="1427538"/>
    <lineage>
        <taxon>Bacteria</taxon>
        <taxon>Bacillati</taxon>
        <taxon>Actinomycetota</taxon>
        <taxon>Actinomycetes</taxon>
        <taxon>Streptosporangiales</taxon>
        <taxon>Thermomonosporaceae</taxon>
        <taxon>Actinomadura</taxon>
    </lineage>
</organism>
<keyword evidence="1" id="KW-0472">Membrane</keyword>
<dbReference type="EMBL" id="VSFF01000016">
    <property type="protein sequence ID" value="TYC08579.1"/>
    <property type="molecule type" value="Genomic_DNA"/>
</dbReference>
<dbReference type="Proteomes" id="UP000322634">
    <property type="component" value="Unassembled WGS sequence"/>
</dbReference>
<comment type="caution">
    <text evidence="2">The sequence shown here is derived from an EMBL/GenBank/DDBJ whole genome shotgun (WGS) entry which is preliminary data.</text>
</comment>
<sequence length="140" mass="14351">MPQPVITCEGAAAAAMMPACSLLRRLLVNRVGVLFGVSLVVFLAGCGSGGGSGKTREVSRADYGDRWPLTVPAGTLRCDGADGVGAVTITVDGATYAVNGTAKSDGRYRDLTEIWAADPQVPGLRVPADALTEDGLRLCG</sequence>
<reference evidence="2 3" key="1">
    <citation type="submission" date="2019-08" db="EMBL/GenBank/DDBJ databases">
        <title>Actinomadura sp. nov. CYP1-5 isolated from mountain soil.</title>
        <authorList>
            <person name="Songsumanus A."/>
            <person name="Kuncharoen N."/>
            <person name="Kudo T."/>
            <person name="Yuki M."/>
            <person name="Igarashi Y."/>
            <person name="Tanasupawat S."/>
        </authorList>
    </citation>
    <scope>NUCLEOTIDE SEQUENCE [LARGE SCALE GENOMIC DNA]</scope>
    <source>
        <strain evidence="2 3">GKU157</strain>
    </source>
</reference>
<gene>
    <name evidence="2" type="ORF">FXF65_37430</name>
</gene>
<accession>A0A5D0TUQ4</accession>
<proteinExistence type="predicted"/>
<dbReference type="AlphaFoldDB" id="A0A5D0TUQ4"/>
<dbReference type="InterPro" id="IPR019648">
    <property type="entry name" value="YebY"/>
</dbReference>
<evidence type="ECO:0000313" key="3">
    <source>
        <dbReference type="Proteomes" id="UP000322634"/>
    </source>
</evidence>
<keyword evidence="1" id="KW-1133">Transmembrane helix</keyword>
<protein>
    <submittedName>
        <fullName evidence="2">DUF2511 domain-containing protein</fullName>
    </submittedName>
</protein>
<dbReference type="Pfam" id="PF10709">
    <property type="entry name" value="DUF2511"/>
    <property type="match status" value="1"/>
</dbReference>
<keyword evidence="3" id="KW-1185">Reference proteome</keyword>
<feature type="transmembrane region" description="Helical" evidence="1">
    <location>
        <begin position="31"/>
        <end position="50"/>
    </location>
</feature>
<dbReference type="OrthoDB" id="5119497at2"/>
<keyword evidence="1" id="KW-0812">Transmembrane</keyword>
<name>A0A5D0TUQ4_9ACTN</name>
<evidence type="ECO:0000313" key="2">
    <source>
        <dbReference type="EMBL" id="TYC08579.1"/>
    </source>
</evidence>
<evidence type="ECO:0000256" key="1">
    <source>
        <dbReference type="SAM" id="Phobius"/>
    </source>
</evidence>